<evidence type="ECO:0000256" key="3">
    <source>
        <dbReference type="ARBA" id="ARBA00013047"/>
    </source>
</evidence>
<comment type="similarity">
    <text evidence="2">Belongs to the AIR synthase family.</text>
</comment>
<evidence type="ECO:0000256" key="7">
    <source>
        <dbReference type="ARBA" id="ARBA00031908"/>
    </source>
</evidence>
<keyword evidence="4" id="KW-0436">Ligase</keyword>
<dbReference type="GO" id="GO:0004637">
    <property type="term" value="F:phosphoribosylamine-glycine ligase activity"/>
    <property type="evidence" value="ECO:0007669"/>
    <property type="project" value="TreeGrafter"/>
</dbReference>
<dbReference type="GO" id="GO:0005829">
    <property type="term" value="C:cytosol"/>
    <property type="evidence" value="ECO:0007669"/>
    <property type="project" value="TreeGrafter"/>
</dbReference>
<dbReference type="GO" id="GO:0046084">
    <property type="term" value="P:adenine biosynthetic process"/>
    <property type="evidence" value="ECO:0007669"/>
    <property type="project" value="TreeGrafter"/>
</dbReference>
<comment type="caution">
    <text evidence="11">The sequence shown here is derived from an EMBL/GenBank/DDBJ whole genome shotgun (WGS) entry which is preliminary data.</text>
</comment>
<dbReference type="Proteomes" id="UP000824189">
    <property type="component" value="Unassembled WGS sequence"/>
</dbReference>
<reference evidence="11" key="1">
    <citation type="journal article" date="2021" name="PeerJ">
        <title>Extensive microbial diversity within the chicken gut microbiome revealed by metagenomics and culture.</title>
        <authorList>
            <person name="Gilroy R."/>
            <person name="Ravi A."/>
            <person name="Getino M."/>
            <person name="Pursley I."/>
            <person name="Horton D.L."/>
            <person name="Alikhan N.F."/>
            <person name="Baker D."/>
            <person name="Gharbi K."/>
            <person name="Hall N."/>
            <person name="Watson M."/>
            <person name="Adriaenssens E.M."/>
            <person name="Foster-Nyarko E."/>
            <person name="Jarju S."/>
            <person name="Secka A."/>
            <person name="Antonio M."/>
            <person name="Oren A."/>
            <person name="Chaudhuri R.R."/>
            <person name="La Ragione R."/>
            <person name="Hildebrand F."/>
            <person name="Pallen M.J."/>
        </authorList>
    </citation>
    <scope>NUCLEOTIDE SEQUENCE</scope>
    <source>
        <strain evidence="11">4376</strain>
    </source>
</reference>
<dbReference type="EMBL" id="DXFZ01000016">
    <property type="protein sequence ID" value="HIW95095.1"/>
    <property type="molecule type" value="Genomic_DNA"/>
</dbReference>
<feature type="domain" description="PurM-like C-terminal" evidence="10">
    <location>
        <begin position="8"/>
        <end position="51"/>
    </location>
</feature>
<evidence type="ECO:0000256" key="6">
    <source>
        <dbReference type="ARBA" id="ARBA00022840"/>
    </source>
</evidence>
<dbReference type="PANTHER" id="PTHR10520">
    <property type="entry name" value="TRIFUNCTIONAL PURINE BIOSYNTHETIC PROTEIN ADENOSINE-3-RELATED"/>
    <property type="match status" value="1"/>
</dbReference>
<name>A0A9D1RWU1_9CORY</name>
<dbReference type="GO" id="GO:0005524">
    <property type="term" value="F:ATP binding"/>
    <property type="evidence" value="ECO:0007669"/>
    <property type="project" value="UniProtKB-KW"/>
</dbReference>
<evidence type="ECO:0000313" key="12">
    <source>
        <dbReference type="Proteomes" id="UP000824189"/>
    </source>
</evidence>
<keyword evidence="6" id="KW-0067">ATP-binding</keyword>
<evidence type="ECO:0000259" key="10">
    <source>
        <dbReference type="Pfam" id="PF02769"/>
    </source>
</evidence>
<evidence type="ECO:0000256" key="4">
    <source>
        <dbReference type="ARBA" id="ARBA00022598"/>
    </source>
</evidence>
<evidence type="ECO:0000256" key="9">
    <source>
        <dbReference type="ARBA" id="ARBA00049057"/>
    </source>
</evidence>
<dbReference type="PANTHER" id="PTHR10520:SF12">
    <property type="entry name" value="TRIFUNCTIONAL PURINE BIOSYNTHETIC PROTEIN ADENOSINE-3"/>
    <property type="match status" value="1"/>
</dbReference>
<dbReference type="GO" id="GO:0006189">
    <property type="term" value="P:'de novo' IMP biosynthetic process"/>
    <property type="evidence" value="ECO:0007669"/>
    <property type="project" value="InterPro"/>
</dbReference>
<evidence type="ECO:0000256" key="8">
    <source>
        <dbReference type="ARBA" id="ARBA00032931"/>
    </source>
</evidence>
<keyword evidence="5" id="KW-0547">Nucleotide-binding</keyword>
<dbReference type="InterPro" id="IPR036676">
    <property type="entry name" value="PurM-like_C_sf"/>
</dbReference>
<dbReference type="InterPro" id="IPR010918">
    <property type="entry name" value="PurM-like_C_dom"/>
</dbReference>
<proteinExistence type="inferred from homology"/>
<dbReference type="Gene3D" id="3.90.650.10">
    <property type="entry name" value="PurM-like C-terminal domain"/>
    <property type="match status" value="1"/>
</dbReference>
<accession>A0A9D1RWU1</accession>
<comment type="catalytic activity">
    <reaction evidence="9">
        <text>2-formamido-N(1)-(5-O-phospho-beta-D-ribosyl)acetamidine + ATP = 5-amino-1-(5-phospho-beta-D-ribosyl)imidazole + ADP + phosphate + H(+)</text>
        <dbReference type="Rhea" id="RHEA:23032"/>
        <dbReference type="ChEBI" id="CHEBI:15378"/>
        <dbReference type="ChEBI" id="CHEBI:30616"/>
        <dbReference type="ChEBI" id="CHEBI:43474"/>
        <dbReference type="ChEBI" id="CHEBI:137981"/>
        <dbReference type="ChEBI" id="CHEBI:147287"/>
        <dbReference type="ChEBI" id="CHEBI:456216"/>
        <dbReference type="EC" id="6.3.3.1"/>
    </reaction>
</comment>
<evidence type="ECO:0000256" key="1">
    <source>
        <dbReference type="ARBA" id="ARBA00004686"/>
    </source>
</evidence>
<dbReference type="Pfam" id="PF02769">
    <property type="entry name" value="AIRS_C"/>
    <property type="match status" value="1"/>
</dbReference>
<protein>
    <recommendedName>
        <fullName evidence="3">phosphoribosylformylglycinamidine cyclo-ligase</fullName>
        <ecNumber evidence="3">6.3.3.1</ecNumber>
    </recommendedName>
    <alternativeName>
        <fullName evidence="8">AIR synthase</fullName>
    </alternativeName>
    <alternativeName>
        <fullName evidence="7">Phosphoribosyl-aminoimidazole synthetase</fullName>
    </alternativeName>
</protein>
<reference evidence="11" key="2">
    <citation type="submission" date="2021-04" db="EMBL/GenBank/DDBJ databases">
        <authorList>
            <person name="Gilroy R."/>
        </authorList>
    </citation>
    <scope>NUCLEOTIDE SEQUENCE</scope>
    <source>
        <strain evidence="11">4376</strain>
    </source>
</reference>
<gene>
    <name evidence="11" type="ORF">H9867_01195</name>
</gene>
<comment type="pathway">
    <text evidence="1">Purine metabolism; IMP biosynthesis via de novo pathway; 5-amino-1-(5-phospho-D-ribosyl)imidazole from N(2)-formyl-N(1)-(5-phospho-D-ribosyl)glycinamide: step 2/2.</text>
</comment>
<evidence type="ECO:0000256" key="2">
    <source>
        <dbReference type="ARBA" id="ARBA00010280"/>
    </source>
</evidence>
<dbReference type="InterPro" id="IPR004733">
    <property type="entry name" value="PurM_cligase"/>
</dbReference>
<dbReference type="EC" id="6.3.3.1" evidence="3"/>
<evidence type="ECO:0000256" key="5">
    <source>
        <dbReference type="ARBA" id="ARBA00022741"/>
    </source>
</evidence>
<organism evidence="11 12">
    <name type="scientific">Candidatus Corynebacterium gallistercoris</name>
    <dbReference type="NCBI Taxonomy" id="2838530"/>
    <lineage>
        <taxon>Bacteria</taxon>
        <taxon>Bacillati</taxon>
        <taxon>Actinomycetota</taxon>
        <taxon>Actinomycetes</taxon>
        <taxon>Mycobacteriales</taxon>
        <taxon>Corynebacteriaceae</taxon>
        <taxon>Corynebacterium</taxon>
    </lineage>
</organism>
<dbReference type="AlphaFoldDB" id="A0A9D1RWU1"/>
<feature type="non-terminal residue" evidence="11">
    <location>
        <position position="1"/>
    </location>
</feature>
<dbReference type="SUPFAM" id="SSF56042">
    <property type="entry name" value="PurM C-terminal domain-like"/>
    <property type="match status" value="1"/>
</dbReference>
<sequence length="71" mass="7795">ERTGQVPREEMEKTFNMGVGMVAVVAEDDAERALAMLTARHVGAWKLGEVRVAESGSDNHGAYLTGEYRRS</sequence>
<evidence type="ECO:0000313" key="11">
    <source>
        <dbReference type="EMBL" id="HIW95095.1"/>
    </source>
</evidence>
<dbReference type="GO" id="GO:0004641">
    <property type="term" value="F:phosphoribosylformylglycinamidine cyclo-ligase activity"/>
    <property type="evidence" value="ECO:0007669"/>
    <property type="project" value="UniProtKB-EC"/>
</dbReference>